<evidence type="ECO:0000313" key="2">
    <source>
        <dbReference type="Proteomes" id="UP000182227"/>
    </source>
</evidence>
<accession>A0A0U1DE04</accession>
<protein>
    <submittedName>
        <fullName evidence="1">Uncharacterized protein</fullName>
    </submittedName>
</protein>
<dbReference type="EMBL" id="CTEF01000002">
    <property type="protein sequence ID" value="CQD14171.1"/>
    <property type="molecule type" value="Genomic_DNA"/>
</dbReference>
<gene>
    <name evidence="1" type="ORF">BN970_02848</name>
</gene>
<name>A0A0U1DE04_9MYCO</name>
<sequence length="91" mass="9390">MVLRGRLPGCTRLGSGCPSALIGSAEKSVSWLLSRKPSTMWKEPNADSIVVVRDAALPKLSMMLIWLVPCSGAGGMVIGGAKSPGVATPIV</sequence>
<dbReference type="AlphaFoldDB" id="A0A0U1DE04"/>
<organism evidence="1 2">
    <name type="scientific">Mycolicibacterium conceptionense</name>
    <dbReference type="NCBI Taxonomy" id="451644"/>
    <lineage>
        <taxon>Bacteria</taxon>
        <taxon>Bacillati</taxon>
        <taxon>Actinomycetota</taxon>
        <taxon>Actinomycetes</taxon>
        <taxon>Mycobacteriales</taxon>
        <taxon>Mycobacteriaceae</taxon>
        <taxon>Mycolicibacterium</taxon>
    </lineage>
</organism>
<reference evidence="1 2" key="1">
    <citation type="submission" date="2015-03" db="EMBL/GenBank/DDBJ databases">
        <authorList>
            <person name="Murphy D."/>
        </authorList>
    </citation>
    <scope>NUCLEOTIDE SEQUENCE [LARGE SCALE GENOMIC DNA]</scope>
    <source>
        <strain evidence="1 2">D16</strain>
    </source>
</reference>
<proteinExistence type="predicted"/>
<evidence type="ECO:0000313" key="1">
    <source>
        <dbReference type="EMBL" id="CQD14171.1"/>
    </source>
</evidence>
<dbReference type="Proteomes" id="UP000182227">
    <property type="component" value="Unassembled WGS sequence"/>
</dbReference>